<dbReference type="SUPFAM" id="SSF81383">
    <property type="entry name" value="F-box domain"/>
    <property type="match status" value="1"/>
</dbReference>
<dbReference type="Pfam" id="PF03478">
    <property type="entry name" value="Beta-prop_KIB1-4"/>
    <property type="match status" value="2"/>
</dbReference>
<proteinExistence type="predicted"/>
<dbReference type="SMART" id="SM00256">
    <property type="entry name" value="FBOX"/>
    <property type="match status" value="1"/>
</dbReference>
<comment type="caution">
    <text evidence="3">The sequence shown here is derived from an EMBL/GenBank/DDBJ whole genome shotgun (WGS) entry which is preliminary data.</text>
</comment>
<evidence type="ECO:0000256" key="1">
    <source>
        <dbReference type="SAM" id="MobiDB-lite"/>
    </source>
</evidence>
<gene>
    <name evidence="3" type="ORF">HS088_TW22G00677</name>
</gene>
<dbReference type="CDD" id="cd09917">
    <property type="entry name" value="F-box_SF"/>
    <property type="match status" value="1"/>
</dbReference>
<keyword evidence="4" id="KW-1185">Reference proteome</keyword>
<dbReference type="InParanoid" id="A0A7J7BYQ0"/>
<dbReference type="InterPro" id="IPR036047">
    <property type="entry name" value="F-box-like_dom_sf"/>
</dbReference>
<dbReference type="Gene3D" id="1.20.1280.50">
    <property type="match status" value="1"/>
</dbReference>
<dbReference type="PROSITE" id="PS50181">
    <property type="entry name" value="FBOX"/>
    <property type="match status" value="1"/>
</dbReference>
<dbReference type="Proteomes" id="UP000593562">
    <property type="component" value="Unassembled WGS sequence"/>
</dbReference>
<dbReference type="EMBL" id="JAAARO010000022">
    <property type="protein sequence ID" value="KAF5726991.1"/>
    <property type="molecule type" value="Genomic_DNA"/>
</dbReference>
<dbReference type="Pfam" id="PF00646">
    <property type="entry name" value="F-box"/>
    <property type="match status" value="1"/>
</dbReference>
<evidence type="ECO:0000313" key="3">
    <source>
        <dbReference type="EMBL" id="KAF5726991.1"/>
    </source>
</evidence>
<organism evidence="3 4">
    <name type="scientific">Tripterygium wilfordii</name>
    <name type="common">Thunder God vine</name>
    <dbReference type="NCBI Taxonomy" id="458696"/>
    <lineage>
        <taxon>Eukaryota</taxon>
        <taxon>Viridiplantae</taxon>
        <taxon>Streptophyta</taxon>
        <taxon>Embryophyta</taxon>
        <taxon>Tracheophyta</taxon>
        <taxon>Spermatophyta</taxon>
        <taxon>Magnoliopsida</taxon>
        <taxon>eudicotyledons</taxon>
        <taxon>Gunneridae</taxon>
        <taxon>Pentapetalae</taxon>
        <taxon>rosids</taxon>
        <taxon>fabids</taxon>
        <taxon>Celastrales</taxon>
        <taxon>Celastraceae</taxon>
        <taxon>Tripterygium</taxon>
    </lineage>
</organism>
<dbReference type="PANTHER" id="PTHR44259:SF87">
    <property type="entry name" value="F-BOX DOMAIN-CONTAINING PROTEIN"/>
    <property type="match status" value="1"/>
</dbReference>
<evidence type="ECO:0000259" key="2">
    <source>
        <dbReference type="PROSITE" id="PS50181"/>
    </source>
</evidence>
<accession>A0A7J7BYQ0</accession>
<feature type="domain" description="F-box" evidence="2">
    <location>
        <begin position="32"/>
        <end position="83"/>
    </location>
</feature>
<reference evidence="3 4" key="1">
    <citation type="journal article" date="2020" name="Nat. Commun.">
        <title>Genome of Tripterygium wilfordii and identification of cytochrome P450 involved in triptolide biosynthesis.</title>
        <authorList>
            <person name="Tu L."/>
            <person name="Su P."/>
            <person name="Zhang Z."/>
            <person name="Gao L."/>
            <person name="Wang J."/>
            <person name="Hu T."/>
            <person name="Zhou J."/>
            <person name="Zhang Y."/>
            <person name="Zhao Y."/>
            <person name="Liu Y."/>
            <person name="Song Y."/>
            <person name="Tong Y."/>
            <person name="Lu Y."/>
            <person name="Yang J."/>
            <person name="Xu C."/>
            <person name="Jia M."/>
            <person name="Peters R.J."/>
            <person name="Huang L."/>
            <person name="Gao W."/>
        </authorList>
    </citation>
    <scope>NUCLEOTIDE SEQUENCE [LARGE SCALE GENOMIC DNA]</scope>
    <source>
        <strain evidence="4">cv. XIE 37</strain>
        <tissue evidence="3">Leaf</tissue>
    </source>
</reference>
<protein>
    <recommendedName>
        <fullName evidence="2">F-box domain-containing protein</fullName>
    </recommendedName>
</protein>
<evidence type="ECO:0000313" key="4">
    <source>
        <dbReference type="Proteomes" id="UP000593562"/>
    </source>
</evidence>
<dbReference type="InterPro" id="IPR005174">
    <property type="entry name" value="KIB1-4_b-propeller"/>
</dbReference>
<dbReference type="InterPro" id="IPR050942">
    <property type="entry name" value="F-box_BR-signaling"/>
</dbReference>
<dbReference type="InterPro" id="IPR001810">
    <property type="entry name" value="F-box_dom"/>
</dbReference>
<name>A0A7J7BYQ0_TRIWF</name>
<sequence>MADLTFLPHFCSLSSLFFRPRQSKSKKANDSYGLWHELPADIILKIMQRLDFIDHIALSMVCKSWRSVARSFPYDSQLLFHQPPWLLLPHENSNHELRFFDMSSGREYKFNLPKPMKGGWCCGCSKGWIVIAKGSKFNPRLFLFNPISGFSIELPSIRTVALYDDNIHDMSEDESYDFSLFIIIELSSADLSTCIVAALYGDQCNDNSVIAVCRPDDDDWFTFPKEGDYYDVLFSNGVLCVLDGKVELEETYTLTLYDDEEQEVELMFKMIPTPKPDPDGVLELDPLTETFCVVKDFVWSWNLLQTNDGLLIVERIKDEFEGVFEIDDVELEDEDLIPNIVDEEDEFQSVMDDEEEEDEFQSLMEEEEDEDPNIEEDDFVPNLEEEDEEEEDEFQSLMEEEEDEDPNIEEDDFVPNLEEEDEEEEEDDYGYYRYQRTSGFNVYKLDRSHSGELCATKLDSLGDQMLFAAANGMLAKEIKGWRGNCIYFDDNTYCKSQGFEPQVSRERGVFYLDDGTIKRPFPSIKRRHLTRFCTSWFTPIPW</sequence>
<dbReference type="PANTHER" id="PTHR44259">
    <property type="entry name" value="OS07G0183000 PROTEIN-RELATED"/>
    <property type="match status" value="1"/>
</dbReference>
<feature type="region of interest" description="Disordered" evidence="1">
    <location>
        <begin position="346"/>
        <end position="428"/>
    </location>
</feature>
<dbReference type="AlphaFoldDB" id="A0A7J7BYQ0"/>